<protein>
    <submittedName>
        <fullName evidence="3">Uncharacterized protein</fullName>
    </submittedName>
</protein>
<name>A0A2S8NVM8_9MOLU</name>
<keyword evidence="1" id="KW-0175">Coiled coil</keyword>
<keyword evidence="2" id="KW-0472">Membrane</keyword>
<dbReference type="Proteomes" id="UP000238672">
    <property type="component" value="Unassembled WGS sequence"/>
</dbReference>
<sequence>MNNEINTAKKLKKKIDFLFSNDESSDELSFGNLFHKVIQEIESQEPTSLTKQFEQNVLEFNSLSKETTSVDQINSLKDKLDNLLTKYNEQLININKYNAKSTQKLAITAKEKVEKIFDIIEIFLTPQDEQLILTKEVRQDITDKEFDGSLGSFQKGINSLTSVEKETTIDKQIFSYNTAKFHFEEALQKYQNQNKLKKLFSYVLENKEFKNVYNKKINILNEETISQKNMIKWLYFFCIFDIFILILIIIYISYFCNKNKQKLKNTQDLS</sequence>
<dbReference type="AlphaFoldDB" id="A0A2S8NVM8"/>
<keyword evidence="4" id="KW-1185">Reference proteome</keyword>
<evidence type="ECO:0000313" key="3">
    <source>
        <dbReference type="EMBL" id="PQP79998.1"/>
    </source>
</evidence>
<dbReference type="EMBL" id="PUUG01000001">
    <property type="protein sequence ID" value="PQP79998.1"/>
    <property type="molecule type" value="Genomic_DNA"/>
</dbReference>
<evidence type="ECO:0000256" key="2">
    <source>
        <dbReference type="SAM" id="Phobius"/>
    </source>
</evidence>
<gene>
    <name evidence="3" type="ORF">C6B37_00120</name>
</gene>
<organism evidence="3 4">
    <name type="scientific">Candidatus Phytoplasma phoenicium</name>
    <dbReference type="NCBI Taxonomy" id="198422"/>
    <lineage>
        <taxon>Bacteria</taxon>
        <taxon>Bacillati</taxon>
        <taxon>Mycoplasmatota</taxon>
        <taxon>Mollicutes</taxon>
        <taxon>Acholeplasmatales</taxon>
        <taxon>Acholeplasmataceae</taxon>
        <taxon>Candidatus Phytoplasma</taxon>
        <taxon>16SrIX (Pigeon pea witches'-broom group)</taxon>
    </lineage>
</organism>
<keyword evidence="2" id="KW-1133">Transmembrane helix</keyword>
<evidence type="ECO:0000256" key="1">
    <source>
        <dbReference type="SAM" id="Coils"/>
    </source>
</evidence>
<keyword evidence="2" id="KW-0812">Transmembrane</keyword>
<accession>A0A2S8NVM8</accession>
<feature type="coiled-coil region" evidence="1">
    <location>
        <begin position="70"/>
        <end position="100"/>
    </location>
</feature>
<comment type="caution">
    <text evidence="3">The sequence shown here is derived from an EMBL/GenBank/DDBJ whole genome shotgun (WGS) entry which is preliminary data.</text>
</comment>
<evidence type="ECO:0000313" key="4">
    <source>
        <dbReference type="Proteomes" id="UP000238672"/>
    </source>
</evidence>
<proteinExistence type="predicted"/>
<reference evidence="3 4" key="1">
    <citation type="submission" date="2018-02" db="EMBL/GenBank/DDBJ databases">
        <title>Metagenomics reveals mixed infection of spiroplasma and phytoplasma in chicory.</title>
        <authorList>
            <person name="Polano C."/>
            <person name="Moruzzi S."/>
            <person name="Ermacora P."/>
            <person name="Ferrini F."/>
            <person name="Martini M."/>
            <person name="Firrao G."/>
        </authorList>
    </citation>
    <scope>NUCLEOTIDE SEQUENCE [LARGE SCALE GENOMIC DNA]</scope>
    <source>
        <strain evidence="3 4">ChiP</strain>
    </source>
</reference>
<feature type="transmembrane region" description="Helical" evidence="2">
    <location>
        <begin position="233"/>
        <end position="254"/>
    </location>
</feature>